<gene>
    <name evidence="2" type="primary">rsfS</name>
    <name evidence="4" type="ORF">A2519_06730</name>
</gene>
<evidence type="ECO:0000256" key="2">
    <source>
        <dbReference type="HAMAP-Rule" id="MF_01477"/>
    </source>
</evidence>
<evidence type="ECO:0000256" key="1">
    <source>
        <dbReference type="ARBA" id="ARBA00010574"/>
    </source>
</evidence>
<dbReference type="InterPro" id="IPR004394">
    <property type="entry name" value="Iojap/RsfS/C7orf30"/>
</dbReference>
<evidence type="ECO:0000313" key="4">
    <source>
        <dbReference type="EMBL" id="OGK03087.1"/>
    </source>
</evidence>
<dbReference type="Pfam" id="PF02410">
    <property type="entry name" value="RsfS"/>
    <property type="match status" value="1"/>
</dbReference>
<keyword evidence="2" id="KW-0963">Cytoplasm</keyword>
<feature type="region of interest" description="Disordered" evidence="3">
    <location>
        <begin position="118"/>
        <end position="137"/>
    </location>
</feature>
<dbReference type="PANTHER" id="PTHR21043:SF0">
    <property type="entry name" value="MITOCHONDRIAL ASSEMBLY OF RIBOSOMAL LARGE SUBUNIT PROTEIN 1"/>
    <property type="match status" value="1"/>
</dbReference>
<dbReference type="GO" id="GO:0042256">
    <property type="term" value="P:cytosolic ribosome assembly"/>
    <property type="evidence" value="ECO:0007669"/>
    <property type="project" value="UniProtKB-UniRule"/>
</dbReference>
<evidence type="ECO:0000256" key="3">
    <source>
        <dbReference type="SAM" id="MobiDB-lite"/>
    </source>
</evidence>
<dbReference type="Gene3D" id="3.30.460.10">
    <property type="entry name" value="Beta Polymerase, domain 2"/>
    <property type="match status" value="1"/>
</dbReference>
<dbReference type="GO" id="GO:0043023">
    <property type="term" value="F:ribosomal large subunit binding"/>
    <property type="evidence" value="ECO:0007669"/>
    <property type="project" value="TreeGrafter"/>
</dbReference>
<comment type="caution">
    <text evidence="4">The sequence shown here is derived from an EMBL/GenBank/DDBJ whole genome shotgun (WGS) entry which is preliminary data.</text>
</comment>
<dbReference type="EMBL" id="MFYX01000097">
    <property type="protein sequence ID" value="OGK03087.1"/>
    <property type="molecule type" value="Genomic_DNA"/>
</dbReference>
<dbReference type="PANTHER" id="PTHR21043">
    <property type="entry name" value="IOJAP SUPERFAMILY ORTHOLOG"/>
    <property type="match status" value="1"/>
</dbReference>
<proteinExistence type="inferred from homology"/>
<accession>A0A1F7F983</accession>
<dbReference type="InterPro" id="IPR043519">
    <property type="entry name" value="NT_sf"/>
</dbReference>
<organism evidence="4 5">
    <name type="scientific">Candidatus Raymondbacteria bacterium RIFOXYD12_FULL_49_13</name>
    <dbReference type="NCBI Taxonomy" id="1817890"/>
    <lineage>
        <taxon>Bacteria</taxon>
        <taxon>Raymondiibacteriota</taxon>
    </lineage>
</organism>
<comment type="function">
    <text evidence="2">Functions as a ribosomal silencing factor. Interacts with ribosomal protein uL14 (rplN), blocking formation of intersubunit bridge B8. Prevents association of the 30S and 50S ribosomal subunits and the formation of functional ribosomes, thus repressing translation.</text>
</comment>
<dbReference type="Proteomes" id="UP000179243">
    <property type="component" value="Unassembled WGS sequence"/>
</dbReference>
<dbReference type="NCBIfam" id="TIGR00090">
    <property type="entry name" value="rsfS_iojap_ybeB"/>
    <property type="match status" value="1"/>
</dbReference>
<reference evidence="4 5" key="1">
    <citation type="journal article" date="2016" name="Nat. Commun.">
        <title>Thousands of microbial genomes shed light on interconnected biogeochemical processes in an aquifer system.</title>
        <authorList>
            <person name="Anantharaman K."/>
            <person name="Brown C.T."/>
            <person name="Hug L.A."/>
            <person name="Sharon I."/>
            <person name="Castelle C.J."/>
            <person name="Probst A.J."/>
            <person name="Thomas B.C."/>
            <person name="Singh A."/>
            <person name="Wilkins M.J."/>
            <person name="Karaoz U."/>
            <person name="Brodie E.L."/>
            <person name="Williams K.H."/>
            <person name="Hubbard S.S."/>
            <person name="Banfield J.F."/>
        </authorList>
    </citation>
    <scope>NUCLEOTIDE SEQUENCE [LARGE SCALE GENOMIC DNA]</scope>
</reference>
<dbReference type="AlphaFoldDB" id="A0A1F7F983"/>
<sequence length="137" mass="15762">MALLGGKKLVDRIIELALEKKALNIKIMDLRKLSGPSDFFVIVSGSSEPHLRAISDSIYDGLKKQTERLLPLHVDGYYTPDWIVMDYFDVIVHIFLDRKRSFYDIEELWSDAKPVTLRKKSTQRKTTPVKRKKAAGK</sequence>
<comment type="subunit">
    <text evidence="2">Interacts with ribosomal protein uL14 (rplN).</text>
</comment>
<keyword evidence="2" id="KW-0678">Repressor</keyword>
<dbReference type="GO" id="GO:0017148">
    <property type="term" value="P:negative regulation of translation"/>
    <property type="evidence" value="ECO:0007669"/>
    <property type="project" value="UniProtKB-UniRule"/>
</dbReference>
<dbReference type="SUPFAM" id="SSF81301">
    <property type="entry name" value="Nucleotidyltransferase"/>
    <property type="match status" value="1"/>
</dbReference>
<keyword evidence="2" id="KW-0810">Translation regulation</keyword>
<evidence type="ECO:0000313" key="5">
    <source>
        <dbReference type="Proteomes" id="UP000179243"/>
    </source>
</evidence>
<comment type="subcellular location">
    <subcellularLocation>
        <location evidence="2">Cytoplasm</location>
    </subcellularLocation>
</comment>
<dbReference type="GO" id="GO:0005737">
    <property type="term" value="C:cytoplasm"/>
    <property type="evidence" value="ECO:0007669"/>
    <property type="project" value="UniProtKB-SubCell"/>
</dbReference>
<name>A0A1F7F983_UNCRA</name>
<dbReference type="HAMAP" id="MF_01477">
    <property type="entry name" value="Iojap_RsfS"/>
    <property type="match status" value="1"/>
</dbReference>
<comment type="similarity">
    <text evidence="1 2">Belongs to the Iojap/RsfS family.</text>
</comment>
<protein>
    <recommendedName>
        <fullName evidence="2">Ribosomal silencing factor RsfS</fullName>
    </recommendedName>
</protein>
<dbReference type="GO" id="GO:0090071">
    <property type="term" value="P:negative regulation of ribosome biogenesis"/>
    <property type="evidence" value="ECO:0007669"/>
    <property type="project" value="UniProtKB-UniRule"/>
</dbReference>